<evidence type="ECO:0000313" key="2">
    <source>
        <dbReference type="Proteomes" id="UP000236161"/>
    </source>
</evidence>
<sequence>MTTNASECFNGVLKRARGLPIQALVCATHYHTIGLFLKRQENAIGYESEAVSPYVPRVRVMLRKHTS</sequence>
<dbReference type="AlphaFoldDB" id="A0A2I0BGY7"/>
<organism evidence="1 2">
    <name type="scientific">Apostasia shenzhenica</name>
    <dbReference type="NCBI Taxonomy" id="1088818"/>
    <lineage>
        <taxon>Eukaryota</taxon>
        <taxon>Viridiplantae</taxon>
        <taxon>Streptophyta</taxon>
        <taxon>Embryophyta</taxon>
        <taxon>Tracheophyta</taxon>
        <taxon>Spermatophyta</taxon>
        <taxon>Magnoliopsida</taxon>
        <taxon>Liliopsida</taxon>
        <taxon>Asparagales</taxon>
        <taxon>Orchidaceae</taxon>
        <taxon>Apostasioideae</taxon>
        <taxon>Apostasia</taxon>
    </lineage>
</organism>
<dbReference type="Proteomes" id="UP000236161">
    <property type="component" value="Unassembled WGS sequence"/>
</dbReference>
<protein>
    <submittedName>
        <fullName evidence="1">Uncharacterized protein</fullName>
    </submittedName>
</protein>
<reference evidence="1 2" key="1">
    <citation type="journal article" date="2017" name="Nature">
        <title>The Apostasia genome and the evolution of orchids.</title>
        <authorList>
            <person name="Zhang G.Q."/>
            <person name="Liu K.W."/>
            <person name="Li Z."/>
            <person name="Lohaus R."/>
            <person name="Hsiao Y.Y."/>
            <person name="Niu S.C."/>
            <person name="Wang J.Y."/>
            <person name="Lin Y.C."/>
            <person name="Xu Q."/>
            <person name="Chen L.J."/>
            <person name="Yoshida K."/>
            <person name="Fujiwara S."/>
            <person name="Wang Z.W."/>
            <person name="Zhang Y.Q."/>
            <person name="Mitsuda N."/>
            <person name="Wang M."/>
            <person name="Liu G.H."/>
            <person name="Pecoraro L."/>
            <person name="Huang H.X."/>
            <person name="Xiao X.J."/>
            <person name="Lin M."/>
            <person name="Wu X.Y."/>
            <person name="Wu W.L."/>
            <person name="Chen Y.Y."/>
            <person name="Chang S.B."/>
            <person name="Sakamoto S."/>
            <person name="Ohme-Takagi M."/>
            <person name="Yagi M."/>
            <person name="Zeng S.J."/>
            <person name="Shen C.Y."/>
            <person name="Yeh C.M."/>
            <person name="Luo Y.B."/>
            <person name="Tsai W.C."/>
            <person name="Van de Peer Y."/>
            <person name="Liu Z.J."/>
        </authorList>
    </citation>
    <scope>NUCLEOTIDE SEQUENCE [LARGE SCALE GENOMIC DNA]</scope>
    <source>
        <strain evidence="2">cv. Shenzhen</strain>
        <tissue evidence="1">Stem</tissue>
    </source>
</reference>
<proteinExistence type="predicted"/>
<dbReference type="OrthoDB" id="1302609at2759"/>
<keyword evidence="2" id="KW-1185">Reference proteome</keyword>
<name>A0A2I0BGY7_9ASPA</name>
<evidence type="ECO:0000313" key="1">
    <source>
        <dbReference type="EMBL" id="PKA67055.1"/>
    </source>
</evidence>
<accession>A0A2I0BGY7</accession>
<gene>
    <name evidence="1" type="ORF">AXF42_Ash004546</name>
</gene>
<dbReference type="EMBL" id="KZ451883">
    <property type="protein sequence ID" value="PKA67055.1"/>
    <property type="molecule type" value="Genomic_DNA"/>
</dbReference>